<evidence type="ECO:0000256" key="5">
    <source>
        <dbReference type="ARBA" id="ARBA00022723"/>
    </source>
</evidence>
<keyword evidence="8" id="KW-0520">NAD</keyword>
<gene>
    <name evidence="11" type="ORF">DI556_11240</name>
</gene>
<dbReference type="PANTHER" id="PTHR42904:SF6">
    <property type="entry name" value="NAD-CAPPED RNA HYDROLASE NUDT12"/>
    <property type="match status" value="1"/>
</dbReference>
<dbReference type="InterPro" id="IPR015797">
    <property type="entry name" value="NUDIX_hydrolase-like_dom_sf"/>
</dbReference>
<dbReference type="InterPro" id="IPR050241">
    <property type="entry name" value="NAD-cap_RNA_hydrolase_NudC"/>
</dbReference>
<comment type="caution">
    <text evidence="11">The sequence shown here is derived from an EMBL/GenBank/DDBJ whole genome shotgun (WGS) entry which is preliminary data.</text>
</comment>
<evidence type="ECO:0000256" key="3">
    <source>
        <dbReference type="ARBA" id="ARBA00009595"/>
    </source>
</evidence>
<dbReference type="Gene3D" id="3.90.79.10">
    <property type="entry name" value="Nucleoside Triphosphate Pyrophosphohydrolase"/>
    <property type="match status" value="1"/>
</dbReference>
<dbReference type="CDD" id="cd03429">
    <property type="entry name" value="NUDIX_NADH_pyrophosphatase_Nudt13"/>
    <property type="match status" value="1"/>
</dbReference>
<dbReference type="EC" id="3.6.1.22" evidence="4"/>
<proteinExistence type="inferred from homology"/>
<comment type="catalytic activity">
    <reaction evidence="9">
        <text>a 5'-end NAD(+)-phospho-ribonucleoside in mRNA + H2O = a 5'-end phospho-adenosine-phospho-ribonucleoside in mRNA + beta-nicotinamide D-ribonucleotide + 2 H(+)</text>
        <dbReference type="Rhea" id="RHEA:60876"/>
        <dbReference type="Rhea" id="RHEA-COMP:15698"/>
        <dbReference type="Rhea" id="RHEA-COMP:15719"/>
        <dbReference type="ChEBI" id="CHEBI:14649"/>
        <dbReference type="ChEBI" id="CHEBI:15377"/>
        <dbReference type="ChEBI" id="CHEBI:15378"/>
        <dbReference type="ChEBI" id="CHEBI:144029"/>
        <dbReference type="ChEBI" id="CHEBI:144051"/>
    </reaction>
    <physiologicalReaction direction="left-to-right" evidence="9">
        <dbReference type="Rhea" id="RHEA:60877"/>
    </physiologicalReaction>
</comment>
<dbReference type="AlphaFoldDB" id="A0A2W5NF71"/>
<comment type="cofactor">
    <cofactor evidence="1">
        <name>Mg(2+)</name>
        <dbReference type="ChEBI" id="CHEBI:18420"/>
    </cofactor>
</comment>
<dbReference type="InterPro" id="IPR020084">
    <property type="entry name" value="NUDIX_hydrolase_CS"/>
</dbReference>
<comment type="cofactor">
    <cofactor evidence="2">
        <name>Zn(2+)</name>
        <dbReference type="ChEBI" id="CHEBI:29105"/>
    </cofactor>
</comment>
<dbReference type="GO" id="GO:0046872">
    <property type="term" value="F:metal ion binding"/>
    <property type="evidence" value="ECO:0007669"/>
    <property type="project" value="UniProtKB-KW"/>
</dbReference>
<protein>
    <recommendedName>
        <fullName evidence="4">NAD(+) diphosphatase</fullName>
        <ecNumber evidence="4">3.6.1.22</ecNumber>
    </recommendedName>
</protein>
<comment type="similarity">
    <text evidence="3">Belongs to the Nudix hydrolase family. NudC subfamily.</text>
</comment>
<accession>A0A2W5NF71</accession>
<reference evidence="11 12" key="1">
    <citation type="submission" date="2017-08" db="EMBL/GenBank/DDBJ databases">
        <title>Infants hospitalized years apart are colonized by the same room-sourced microbial strains.</title>
        <authorList>
            <person name="Brooks B."/>
            <person name="Olm M.R."/>
            <person name="Firek B.A."/>
            <person name="Baker R."/>
            <person name="Thomas B.C."/>
            <person name="Morowitz M.J."/>
            <person name="Banfield J.F."/>
        </authorList>
    </citation>
    <scope>NUCLEOTIDE SEQUENCE [LARGE SCALE GENOMIC DNA]</scope>
    <source>
        <strain evidence="11">S2_005_002_R2_34</strain>
    </source>
</reference>
<sequence>MKDAESVIFAGGAIDRAAHLRGDAEAVAMLASDPAARVLALSRGRPLVDGAAETAALAWLPAGHPLFAQAAPGILLGLEAGAPRFAREIPDWPALSGEEYAFTDREGEPHPDLPPNLRFQELRSLMARLSPAEAGDAAAAKGILAWHESHRFCARCGQPSEVADAGWKRVCPACGGQHFPRTDPCVIMLITHGNSLLLGRNAAWPPGMYSLLAGFMEPGESIEAAVRRETWEEAGIHVGSVTYLASQPWPFPSSLMIGCQGLALDREIHRDPNELEDARWITREETMAACAGLNPDIWPARKGSIARFLIERWLADTLD</sequence>
<evidence type="ECO:0000256" key="2">
    <source>
        <dbReference type="ARBA" id="ARBA00001947"/>
    </source>
</evidence>
<evidence type="ECO:0000256" key="6">
    <source>
        <dbReference type="ARBA" id="ARBA00022801"/>
    </source>
</evidence>
<keyword evidence="5" id="KW-0479">Metal-binding</keyword>
<dbReference type="InterPro" id="IPR049734">
    <property type="entry name" value="NudC-like_C"/>
</dbReference>
<name>A0A2W5NF71_RHOSU</name>
<dbReference type="Pfam" id="PF00293">
    <property type="entry name" value="NUDIX"/>
    <property type="match status" value="1"/>
</dbReference>
<dbReference type="PROSITE" id="PS00893">
    <property type="entry name" value="NUDIX_BOX"/>
    <property type="match status" value="1"/>
</dbReference>
<dbReference type="PANTHER" id="PTHR42904">
    <property type="entry name" value="NUDIX HYDROLASE, NUDC SUBFAMILY"/>
    <property type="match status" value="1"/>
</dbReference>
<evidence type="ECO:0000313" key="12">
    <source>
        <dbReference type="Proteomes" id="UP000249185"/>
    </source>
</evidence>
<evidence type="ECO:0000256" key="1">
    <source>
        <dbReference type="ARBA" id="ARBA00001946"/>
    </source>
</evidence>
<dbReference type="InterPro" id="IPR015376">
    <property type="entry name" value="Znr_NADH_PPase"/>
</dbReference>
<feature type="domain" description="Nudix hydrolase" evidence="10">
    <location>
        <begin position="180"/>
        <end position="303"/>
    </location>
</feature>
<evidence type="ECO:0000256" key="9">
    <source>
        <dbReference type="ARBA" id="ARBA00023679"/>
    </source>
</evidence>
<dbReference type="GO" id="GO:0035529">
    <property type="term" value="F:NADH pyrophosphatase activity"/>
    <property type="evidence" value="ECO:0007669"/>
    <property type="project" value="TreeGrafter"/>
</dbReference>
<dbReference type="InterPro" id="IPR000086">
    <property type="entry name" value="NUDIX_hydrolase_dom"/>
</dbReference>
<evidence type="ECO:0000313" key="11">
    <source>
        <dbReference type="EMBL" id="PZQ49435.1"/>
    </source>
</evidence>
<evidence type="ECO:0000256" key="8">
    <source>
        <dbReference type="ARBA" id="ARBA00023027"/>
    </source>
</evidence>
<dbReference type="Pfam" id="PF09296">
    <property type="entry name" value="NUDIX-like"/>
    <property type="match status" value="1"/>
</dbReference>
<dbReference type="InterPro" id="IPR015375">
    <property type="entry name" value="NADH_PPase-like_N"/>
</dbReference>
<evidence type="ECO:0000256" key="7">
    <source>
        <dbReference type="ARBA" id="ARBA00022842"/>
    </source>
</evidence>
<organism evidence="11 12">
    <name type="scientific">Rhodovulum sulfidophilum</name>
    <name type="common">Rhodobacter sulfidophilus</name>
    <dbReference type="NCBI Taxonomy" id="35806"/>
    <lineage>
        <taxon>Bacteria</taxon>
        <taxon>Pseudomonadati</taxon>
        <taxon>Pseudomonadota</taxon>
        <taxon>Alphaproteobacteria</taxon>
        <taxon>Rhodobacterales</taxon>
        <taxon>Paracoccaceae</taxon>
        <taxon>Rhodovulum</taxon>
    </lineage>
</organism>
<dbReference type="GO" id="GO:0005829">
    <property type="term" value="C:cytosol"/>
    <property type="evidence" value="ECO:0007669"/>
    <property type="project" value="TreeGrafter"/>
</dbReference>
<keyword evidence="7" id="KW-0460">Magnesium</keyword>
<keyword evidence="6" id="KW-0378">Hydrolase</keyword>
<dbReference type="EMBL" id="QFPW01000007">
    <property type="protein sequence ID" value="PZQ49435.1"/>
    <property type="molecule type" value="Genomic_DNA"/>
</dbReference>
<dbReference type="Proteomes" id="UP000249185">
    <property type="component" value="Unassembled WGS sequence"/>
</dbReference>
<dbReference type="Gene3D" id="3.90.79.20">
    <property type="match status" value="1"/>
</dbReference>
<dbReference type="NCBIfam" id="NF001299">
    <property type="entry name" value="PRK00241.1"/>
    <property type="match status" value="1"/>
</dbReference>
<dbReference type="Pfam" id="PF09297">
    <property type="entry name" value="Zn_ribbon_NUD"/>
    <property type="match status" value="1"/>
</dbReference>
<dbReference type="SUPFAM" id="SSF55811">
    <property type="entry name" value="Nudix"/>
    <property type="match status" value="1"/>
</dbReference>
<dbReference type="GO" id="GO:0019677">
    <property type="term" value="P:NAD+ catabolic process"/>
    <property type="evidence" value="ECO:0007669"/>
    <property type="project" value="TreeGrafter"/>
</dbReference>
<dbReference type="PROSITE" id="PS51462">
    <property type="entry name" value="NUDIX"/>
    <property type="match status" value="1"/>
</dbReference>
<evidence type="ECO:0000256" key="4">
    <source>
        <dbReference type="ARBA" id="ARBA00012381"/>
    </source>
</evidence>
<evidence type="ECO:0000259" key="10">
    <source>
        <dbReference type="PROSITE" id="PS51462"/>
    </source>
</evidence>
<dbReference type="GO" id="GO:0006742">
    <property type="term" value="P:NADP+ catabolic process"/>
    <property type="evidence" value="ECO:0007669"/>
    <property type="project" value="TreeGrafter"/>
</dbReference>